<reference evidence="1 2" key="1">
    <citation type="submission" date="2019-07" db="EMBL/GenBank/DDBJ databases">
        <title>Whole genome shotgun sequence of Pseudoalteromonas atlantica NBRC 103033.</title>
        <authorList>
            <person name="Hosoyama A."/>
            <person name="Uohara A."/>
            <person name="Ohji S."/>
            <person name="Ichikawa N."/>
        </authorList>
    </citation>
    <scope>NUCLEOTIDE SEQUENCE [LARGE SCALE GENOMIC DNA]</scope>
    <source>
        <strain evidence="1 2">NBRC 103033</strain>
    </source>
</reference>
<keyword evidence="2" id="KW-1185">Reference proteome</keyword>
<comment type="caution">
    <text evidence="1">The sequence shown here is derived from an EMBL/GenBank/DDBJ whole genome shotgun (WGS) entry which is preliminary data.</text>
</comment>
<proteinExistence type="predicted"/>
<name>A0ABQ0UNG8_PSEAF</name>
<evidence type="ECO:0000313" key="2">
    <source>
        <dbReference type="Proteomes" id="UP000321189"/>
    </source>
</evidence>
<protein>
    <submittedName>
        <fullName evidence="1">Uncharacterized protein</fullName>
    </submittedName>
</protein>
<dbReference type="EMBL" id="BJUT01000133">
    <property type="protein sequence ID" value="GEK78649.1"/>
    <property type="molecule type" value="Genomic_DNA"/>
</dbReference>
<gene>
    <name evidence="1" type="ORF">PAT01_39530</name>
</gene>
<dbReference type="Proteomes" id="UP000321189">
    <property type="component" value="Unassembled WGS sequence"/>
</dbReference>
<accession>A0ABQ0UNG8</accession>
<dbReference type="RefSeq" id="WP_059364933.1">
    <property type="nucleotide sequence ID" value="NZ_BJUT01000133.1"/>
</dbReference>
<organism evidence="1 2">
    <name type="scientific">Pseudoalteromonas atlantica</name>
    <name type="common">Alteromonas atlantica</name>
    <dbReference type="NCBI Taxonomy" id="288"/>
    <lineage>
        <taxon>Bacteria</taxon>
        <taxon>Pseudomonadati</taxon>
        <taxon>Pseudomonadota</taxon>
        <taxon>Gammaproteobacteria</taxon>
        <taxon>Alteromonadales</taxon>
        <taxon>Pseudoalteromonadaceae</taxon>
        <taxon>Pseudoalteromonas</taxon>
    </lineage>
</organism>
<evidence type="ECO:0000313" key="1">
    <source>
        <dbReference type="EMBL" id="GEK78649.1"/>
    </source>
</evidence>
<sequence length="148" mass="16997">MNSSFDEYISNLNSNRNNFPSELFEFAANTERYELNHPKSLHDAWVTSITIAENRNKVRPFEPSLSISLNLLGQQHDRDIVLNYLKVKSYELIGTENPFNYGDTFHGDVLTHEVSITGNGFQHIIELRSGSTFKVTFADFNCVEKIYT</sequence>